<dbReference type="Proteomes" id="UP000299102">
    <property type="component" value="Unassembled WGS sequence"/>
</dbReference>
<evidence type="ECO:0000313" key="2">
    <source>
        <dbReference type="EMBL" id="GBP66190.1"/>
    </source>
</evidence>
<evidence type="ECO:0000256" key="1">
    <source>
        <dbReference type="SAM" id="MobiDB-lite"/>
    </source>
</evidence>
<gene>
    <name evidence="2" type="ORF">EVAR_81848_1</name>
</gene>
<proteinExistence type="predicted"/>
<comment type="caution">
    <text evidence="2">The sequence shown here is derived from an EMBL/GenBank/DDBJ whole genome shotgun (WGS) entry which is preliminary data.</text>
</comment>
<reference evidence="2 3" key="1">
    <citation type="journal article" date="2019" name="Commun. Biol.">
        <title>The bagworm genome reveals a unique fibroin gene that provides high tensile strength.</title>
        <authorList>
            <person name="Kono N."/>
            <person name="Nakamura H."/>
            <person name="Ohtoshi R."/>
            <person name="Tomita M."/>
            <person name="Numata K."/>
            <person name="Arakawa K."/>
        </authorList>
    </citation>
    <scope>NUCLEOTIDE SEQUENCE [LARGE SCALE GENOMIC DNA]</scope>
</reference>
<accession>A0A4C1XSQ3</accession>
<keyword evidence="3" id="KW-1185">Reference proteome</keyword>
<sequence length="97" mass="10206">MSRAIVSNSNPVQPRAPRLGTGAPGYFRDSGAFSRLKRLAATGIPDAGMALPATGYTCERDNCQPTKEFIARAGVANPVPPDADAARVLNGYEEIDS</sequence>
<evidence type="ECO:0000313" key="3">
    <source>
        <dbReference type="Proteomes" id="UP000299102"/>
    </source>
</evidence>
<feature type="region of interest" description="Disordered" evidence="1">
    <location>
        <begin position="1"/>
        <end position="24"/>
    </location>
</feature>
<dbReference type="EMBL" id="BGZK01000950">
    <property type="protein sequence ID" value="GBP66190.1"/>
    <property type="molecule type" value="Genomic_DNA"/>
</dbReference>
<organism evidence="2 3">
    <name type="scientific">Eumeta variegata</name>
    <name type="common">Bagworm moth</name>
    <name type="synonym">Eumeta japonica</name>
    <dbReference type="NCBI Taxonomy" id="151549"/>
    <lineage>
        <taxon>Eukaryota</taxon>
        <taxon>Metazoa</taxon>
        <taxon>Ecdysozoa</taxon>
        <taxon>Arthropoda</taxon>
        <taxon>Hexapoda</taxon>
        <taxon>Insecta</taxon>
        <taxon>Pterygota</taxon>
        <taxon>Neoptera</taxon>
        <taxon>Endopterygota</taxon>
        <taxon>Lepidoptera</taxon>
        <taxon>Glossata</taxon>
        <taxon>Ditrysia</taxon>
        <taxon>Tineoidea</taxon>
        <taxon>Psychidae</taxon>
        <taxon>Oiketicinae</taxon>
        <taxon>Eumeta</taxon>
    </lineage>
</organism>
<name>A0A4C1XSQ3_EUMVA</name>
<dbReference type="AlphaFoldDB" id="A0A4C1XSQ3"/>
<feature type="compositionally biased region" description="Polar residues" evidence="1">
    <location>
        <begin position="1"/>
        <end position="12"/>
    </location>
</feature>
<protein>
    <submittedName>
        <fullName evidence="2">Uncharacterized protein</fullName>
    </submittedName>
</protein>